<gene>
    <name evidence="10" type="ORF">V6984_19115</name>
</gene>
<name>A0ABZ3EW51_9FIRM</name>
<sequence length="241" mass="28206">MYRFAGRIRYSELDREGKLSLESLLDYFQDCSTFHSEDIGVGFKFLQERHLAWVMSAWQIVVERYPALGERVLIGTAPYDFKGFIGWRNFLMEEENGERLAYANTVWTLMDMEHMRPAKVPDELNAVYVLEEKLEMDYAPRKIALPQIEGERREKVEVRQHHLDTNHHVNNGQYIRIAMEYLPEGFAIRQMRAEYKKQALLGDVIVPEVYMPADNICLISLNNEEGQAYCVAEFERNMGIV</sequence>
<comment type="similarity">
    <text evidence="1">Belongs to the acyl-ACP thioesterase family.</text>
</comment>
<keyword evidence="5" id="KW-0809">Transit peptide</keyword>
<evidence type="ECO:0000256" key="6">
    <source>
        <dbReference type="ARBA" id="ARBA00023098"/>
    </source>
</evidence>
<keyword evidence="3" id="KW-0378">Hydrolase</keyword>
<dbReference type="Proteomes" id="UP001451571">
    <property type="component" value="Chromosome"/>
</dbReference>
<dbReference type="Pfam" id="PF20791">
    <property type="entry name" value="Acyl-ACP_TE_C"/>
    <property type="match status" value="1"/>
</dbReference>
<evidence type="ECO:0000256" key="5">
    <source>
        <dbReference type="ARBA" id="ARBA00022946"/>
    </source>
</evidence>
<evidence type="ECO:0000256" key="7">
    <source>
        <dbReference type="ARBA" id="ARBA00023160"/>
    </source>
</evidence>
<keyword evidence="6" id="KW-0443">Lipid metabolism</keyword>
<dbReference type="PANTHER" id="PTHR31727">
    <property type="entry name" value="OLEOYL-ACYL CARRIER PROTEIN THIOESTERASE 1, CHLOROPLASTIC"/>
    <property type="match status" value="1"/>
</dbReference>
<reference evidence="10 11" key="1">
    <citation type="submission" date="2024-02" db="EMBL/GenBank/DDBJ databases">
        <title>Bacterial strain from lacustrine sediment.</title>
        <authorList>
            <person name="Petit C."/>
            <person name="Fadhlaoui K."/>
        </authorList>
    </citation>
    <scope>NUCLEOTIDE SEQUENCE [LARGE SCALE GENOMIC DNA]</scope>
    <source>
        <strain evidence="10 11">IPX-CK</strain>
    </source>
</reference>
<keyword evidence="4" id="KW-0276">Fatty acid metabolism</keyword>
<evidence type="ECO:0000313" key="10">
    <source>
        <dbReference type="EMBL" id="XAH73588.1"/>
    </source>
</evidence>
<evidence type="ECO:0000256" key="1">
    <source>
        <dbReference type="ARBA" id="ARBA00006500"/>
    </source>
</evidence>
<dbReference type="Gene3D" id="3.10.129.10">
    <property type="entry name" value="Hotdog Thioesterase"/>
    <property type="match status" value="1"/>
</dbReference>
<organism evidence="10 11">
    <name type="scientific">Kineothrix sedimenti</name>
    <dbReference type="NCBI Taxonomy" id="3123317"/>
    <lineage>
        <taxon>Bacteria</taxon>
        <taxon>Bacillati</taxon>
        <taxon>Bacillota</taxon>
        <taxon>Clostridia</taxon>
        <taxon>Lachnospirales</taxon>
        <taxon>Lachnospiraceae</taxon>
        <taxon>Kineothrix</taxon>
    </lineage>
</organism>
<protein>
    <submittedName>
        <fullName evidence="10">Acyl-ACP thioesterase domain-containing protein</fullName>
    </submittedName>
</protein>
<dbReference type="PANTHER" id="PTHR31727:SF6">
    <property type="entry name" value="OLEOYL-ACYL CARRIER PROTEIN THIOESTERASE 1, CHLOROPLASTIC"/>
    <property type="match status" value="1"/>
</dbReference>
<dbReference type="InterPro" id="IPR002864">
    <property type="entry name" value="Acyl-ACP_thioesterase_NHD"/>
</dbReference>
<dbReference type="CDD" id="cd00586">
    <property type="entry name" value="4HBT"/>
    <property type="match status" value="1"/>
</dbReference>
<accession>A0ABZ3EW51</accession>
<dbReference type="InterPro" id="IPR029069">
    <property type="entry name" value="HotDog_dom_sf"/>
</dbReference>
<proteinExistence type="inferred from homology"/>
<evidence type="ECO:0000256" key="3">
    <source>
        <dbReference type="ARBA" id="ARBA00022801"/>
    </source>
</evidence>
<evidence type="ECO:0000256" key="4">
    <source>
        <dbReference type="ARBA" id="ARBA00022832"/>
    </source>
</evidence>
<dbReference type="RefSeq" id="WP_342757192.1">
    <property type="nucleotide sequence ID" value="NZ_CP146256.1"/>
</dbReference>
<evidence type="ECO:0000256" key="2">
    <source>
        <dbReference type="ARBA" id="ARBA00022516"/>
    </source>
</evidence>
<dbReference type="InterPro" id="IPR049427">
    <property type="entry name" value="Acyl-ACP_TE_C"/>
</dbReference>
<dbReference type="EMBL" id="CP146256">
    <property type="protein sequence ID" value="XAH73588.1"/>
    <property type="molecule type" value="Genomic_DNA"/>
</dbReference>
<dbReference type="InterPro" id="IPR045023">
    <property type="entry name" value="FATA/B"/>
</dbReference>
<feature type="domain" description="Acyl-ACP thioesterase-like C-terminal" evidence="9">
    <location>
        <begin position="151"/>
        <end position="206"/>
    </location>
</feature>
<keyword evidence="2" id="KW-0444">Lipid biosynthesis</keyword>
<evidence type="ECO:0000259" key="8">
    <source>
        <dbReference type="Pfam" id="PF01643"/>
    </source>
</evidence>
<feature type="domain" description="Acyl-ACP thioesterase N-terminal hotdog" evidence="8">
    <location>
        <begin position="7"/>
        <end position="128"/>
    </location>
</feature>
<keyword evidence="11" id="KW-1185">Reference proteome</keyword>
<keyword evidence="7" id="KW-0275">Fatty acid biosynthesis</keyword>
<evidence type="ECO:0000259" key="9">
    <source>
        <dbReference type="Pfam" id="PF20791"/>
    </source>
</evidence>
<dbReference type="Pfam" id="PF01643">
    <property type="entry name" value="Acyl-ACP_TE"/>
    <property type="match status" value="1"/>
</dbReference>
<dbReference type="SUPFAM" id="SSF54637">
    <property type="entry name" value="Thioesterase/thiol ester dehydrase-isomerase"/>
    <property type="match status" value="2"/>
</dbReference>
<evidence type="ECO:0000313" key="11">
    <source>
        <dbReference type="Proteomes" id="UP001451571"/>
    </source>
</evidence>